<feature type="chain" id="PRO_5018995797" evidence="1">
    <location>
        <begin position="20"/>
        <end position="223"/>
    </location>
</feature>
<reference evidence="2 3" key="1">
    <citation type="submission" date="2019-01" db="EMBL/GenBank/DDBJ databases">
        <title>A draft genome assembly of the solar-powered sea slug Elysia chlorotica.</title>
        <authorList>
            <person name="Cai H."/>
            <person name="Li Q."/>
            <person name="Fang X."/>
            <person name="Li J."/>
            <person name="Curtis N.E."/>
            <person name="Altenburger A."/>
            <person name="Shibata T."/>
            <person name="Feng M."/>
            <person name="Maeda T."/>
            <person name="Schwartz J.A."/>
            <person name="Shigenobu S."/>
            <person name="Lundholm N."/>
            <person name="Nishiyama T."/>
            <person name="Yang H."/>
            <person name="Hasebe M."/>
            <person name="Li S."/>
            <person name="Pierce S.K."/>
            <person name="Wang J."/>
        </authorList>
    </citation>
    <scope>NUCLEOTIDE SEQUENCE [LARGE SCALE GENOMIC DNA]</scope>
    <source>
        <strain evidence="2">EC2010</strain>
        <tissue evidence="2">Whole organism of an adult</tissue>
    </source>
</reference>
<dbReference type="Proteomes" id="UP000271974">
    <property type="component" value="Unassembled WGS sequence"/>
</dbReference>
<dbReference type="AlphaFoldDB" id="A0A433SRG7"/>
<proteinExistence type="predicted"/>
<sequence>MNTFAVFALVAMMAFAVNATPCTDICNAQCTIQQQSCAFTEIFGNLCDTIAGVCTQSCAAACGCADSCAAQCGGEYATCKSADASAAGPFGGLNVLSCGLNLGVCSATCQLQCNFNLLAGIVNSLGGAGSAVNLGNCCYWCHHFLVELHRQLRTQICNERCDIRKKACDYAGKFGTLCFTAHGVCKMACTTACGCADTYTSQYGEDFTKCRTDAFQIVFSSGV</sequence>
<evidence type="ECO:0000313" key="3">
    <source>
        <dbReference type="Proteomes" id="UP000271974"/>
    </source>
</evidence>
<keyword evidence="1" id="KW-0732">Signal</keyword>
<keyword evidence="3" id="KW-1185">Reference proteome</keyword>
<organism evidence="2 3">
    <name type="scientific">Elysia chlorotica</name>
    <name type="common">Eastern emerald elysia</name>
    <name type="synonym">Sea slug</name>
    <dbReference type="NCBI Taxonomy" id="188477"/>
    <lineage>
        <taxon>Eukaryota</taxon>
        <taxon>Metazoa</taxon>
        <taxon>Spiralia</taxon>
        <taxon>Lophotrochozoa</taxon>
        <taxon>Mollusca</taxon>
        <taxon>Gastropoda</taxon>
        <taxon>Heterobranchia</taxon>
        <taxon>Euthyneura</taxon>
        <taxon>Panpulmonata</taxon>
        <taxon>Sacoglossa</taxon>
        <taxon>Placobranchoidea</taxon>
        <taxon>Plakobranchidae</taxon>
        <taxon>Elysia</taxon>
    </lineage>
</organism>
<gene>
    <name evidence="2" type="ORF">EGW08_020409</name>
</gene>
<evidence type="ECO:0000256" key="1">
    <source>
        <dbReference type="SAM" id="SignalP"/>
    </source>
</evidence>
<comment type="caution">
    <text evidence="2">The sequence shown here is derived from an EMBL/GenBank/DDBJ whole genome shotgun (WGS) entry which is preliminary data.</text>
</comment>
<dbReference type="EMBL" id="RQTK01001153">
    <property type="protein sequence ID" value="RUS71824.1"/>
    <property type="molecule type" value="Genomic_DNA"/>
</dbReference>
<evidence type="ECO:0000313" key="2">
    <source>
        <dbReference type="EMBL" id="RUS71824.1"/>
    </source>
</evidence>
<protein>
    <submittedName>
        <fullName evidence="2">Uncharacterized protein</fullName>
    </submittedName>
</protein>
<feature type="signal peptide" evidence="1">
    <location>
        <begin position="1"/>
        <end position="19"/>
    </location>
</feature>
<accession>A0A433SRG7</accession>
<name>A0A433SRG7_ELYCH</name>